<proteinExistence type="predicted"/>
<evidence type="ECO:0000313" key="2">
    <source>
        <dbReference type="Proteomes" id="UP000034701"/>
    </source>
</evidence>
<evidence type="ECO:0000313" key="1">
    <source>
        <dbReference type="EMBL" id="KKQ31920.1"/>
    </source>
</evidence>
<dbReference type="Proteomes" id="UP000034701">
    <property type="component" value="Unassembled WGS sequence"/>
</dbReference>
<dbReference type="EMBL" id="LBTA01000037">
    <property type="protein sequence ID" value="KKQ31920.1"/>
    <property type="molecule type" value="Genomic_DNA"/>
</dbReference>
<dbReference type="AlphaFoldDB" id="A0A0G0H083"/>
<gene>
    <name evidence="1" type="ORF">US45_C0037G0014</name>
</gene>
<organism evidence="1 2">
    <name type="scientific">Candidatus Nomurabacteria bacterium GW2011_GWA1_37_20</name>
    <dbReference type="NCBI Taxonomy" id="1618729"/>
    <lineage>
        <taxon>Bacteria</taxon>
        <taxon>Candidatus Nomuraibacteriota</taxon>
    </lineage>
</organism>
<comment type="caution">
    <text evidence="1">The sequence shown here is derived from an EMBL/GenBank/DDBJ whole genome shotgun (WGS) entry which is preliminary data.</text>
</comment>
<reference evidence="1 2" key="1">
    <citation type="journal article" date="2015" name="Nature">
        <title>rRNA introns, odd ribosomes, and small enigmatic genomes across a large radiation of phyla.</title>
        <authorList>
            <person name="Brown C.T."/>
            <person name="Hug L.A."/>
            <person name="Thomas B.C."/>
            <person name="Sharon I."/>
            <person name="Castelle C.J."/>
            <person name="Singh A."/>
            <person name="Wilkins M.J."/>
            <person name="Williams K.H."/>
            <person name="Banfield J.F."/>
        </authorList>
    </citation>
    <scope>NUCLEOTIDE SEQUENCE [LARGE SCALE GENOMIC DNA]</scope>
</reference>
<name>A0A0G0H083_9BACT</name>
<accession>A0A0G0H083</accession>
<protein>
    <submittedName>
        <fullName evidence="1">Uncharacterized protein</fullName>
    </submittedName>
</protein>
<sequence>MDQKAQFEKKLIAIEIELGFLRVPKEGVGFMAPESGAVWLKLDEDKPAIQSTWNKKHQRIFGLTNFYKEKNAKPGDKVTVEFISSRSGKTEFYKLNLAKATLEDIKREEITEKEAEEIIDLSGLSSQAKGNIVEDRIKELILLYGQGLLNVYKPTNDTEGIDLIVVKNGVYQPLFLQVKSNYKLHGGRNLLVQVGDKTLHPHHTLFVAGVYFNPKELEINDKLAFIPSEVVYKEGQKVKLSGSNTGHRVTISLKDGSTAKFTEYLVKKTDFVNKLLEKFAEIERYYK</sequence>
<dbReference type="PATRIC" id="fig|1618729.3.peg.428"/>